<feature type="transmembrane region" description="Helical" evidence="2">
    <location>
        <begin position="344"/>
        <end position="360"/>
    </location>
</feature>
<accession>A0A2S1LW66</accession>
<feature type="transmembrane region" description="Helical" evidence="2">
    <location>
        <begin position="473"/>
        <end position="501"/>
    </location>
</feature>
<dbReference type="PANTHER" id="PTHR32063:SF0">
    <property type="entry name" value="SWARMING MOTILITY PROTEIN SWRC"/>
    <property type="match status" value="1"/>
</dbReference>
<evidence type="ECO:0000313" key="3">
    <source>
        <dbReference type="EMBL" id="AWG42534.1"/>
    </source>
</evidence>
<dbReference type="SUPFAM" id="SSF82714">
    <property type="entry name" value="Multidrug efflux transporter AcrB TolC docking domain, DN and DC subdomains"/>
    <property type="match status" value="2"/>
</dbReference>
<dbReference type="PANTHER" id="PTHR32063">
    <property type="match status" value="1"/>
</dbReference>
<keyword evidence="2" id="KW-0812">Transmembrane</keyword>
<keyword evidence="2" id="KW-1133">Transmembrane helix</keyword>
<dbReference type="OrthoDB" id="366306at2"/>
<organism evidence="3 4">
    <name type="scientific">Candidatus Borreliella tachyglossi</name>
    <dbReference type="NCBI Taxonomy" id="1964448"/>
    <lineage>
        <taxon>Bacteria</taxon>
        <taxon>Pseudomonadati</taxon>
        <taxon>Spirochaetota</taxon>
        <taxon>Spirochaetia</taxon>
        <taxon>Spirochaetales</taxon>
        <taxon>Borreliaceae</taxon>
        <taxon>Borreliella</taxon>
    </lineage>
</organism>
<dbReference type="SUPFAM" id="SSF82866">
    <property type="entry name" value="Multidrug efflux transporter AcrB transmembrane domain"/>
    <property type="match status" value="2"/>
</dbReference>
<feature type="region of interest" description="Disordered" evidence="1">
    <location>
        <begin position="1058"/>
        <end position="1085"/>
    </location>
</feature>
<feature type="transmembrane region" description="Helical" evidence="2">
    <location>
        <begin position="545"/>
        <end position="565"/>
    </location>
</feature>
<dbReference type="AlphaFoldDB" id="A0A2S1LW66"/>
<feature type="transmembrane region" description="Helical" evidence="2">
    <location>
        <begin position="999"/>
        <end position="1022"/>
    </location>
</feature>
<dbReference type="InterPro" id="IPR001036">
    <property type="entry name" value="Acrflvin-R"/>
</dbReference>
<evidence type="ECO:0000313" key="4">
    <source>
        <dbReference type="Proteomes" id="UP000244655"/>
    </source>
</evidence>
<feature type="transmembrane region" description="Helical" evidence="2">
    <location>
        <begin position="439"/>
        <end position="461"/>
    </location>
</feature>
<evidence type="ECO:0000256" key="1">
    <source>
        <dbReference type="SAM" id="MobiDB-lite"/>
    </source>
</evidence>
<dbReference type="EMBL" id="CP025785">
    <property type="protein sequence ID" value="AWG42534.1"/>
    <property type="molecule type" value="Genomic_DNA"/>
</dbReference>
<feature type="transmembrane region" description="Helical" evidence="2">
    <location>
        <begin position="870"/>
        <end position="889"/>
    </location>
</feature>
<dbReference type="PRINTS" id="PR00702">
    <property type="entry name" value="ACRIFLAVINRP"/>
</dbReference>
<dbReference type="Gene3D" id="3.30.70.1320">
    <property type="entry name" value="Multidrug efflux transporter AcrB pore domain like"/>
    <property type="match status" value="1"/>
</dbReference>
<name>A0A2S1LW66_9SPIR</name>
<protein>
    <submittedName>
        <fullName evidence="3">AcrB/AcrD/AcrF family protein</fullName>
    </submittedName>
</protein>
<keyword evidence="2" id="KW-0472">Membrane</keyword>
<dbReference type="GO" id="GO:0042910">
    <property type="term" value="F:xenobiotic transmembrane transporter activity"/>
    <property type="evidence" value="ECO:0007669"/>
    <property type="project" value="TreeGrafter"/>
</dbReference>
<dbReference type="Gene3D" id="3.30.70.1430">
    <property type="entry name" value="Multidrug efflux transporter AcrB pore domain"/>
    <property type="match status" value="2"/>
</dbReference>
<dbReference type="Gene3D" id="3.30.2090.10">
    <property type="entry name" value="Multidrug efflux transporter AcrB TolC docking domain, DN and DC subdomains"/>
    <property type="match status" value="2"/>
</dbReference>
<dbReference type="Proteomes" id="UP000244655">
    <property type="component" value="Chromosome"/>
</dbReference>
<dbReference type="InterPro" id="IPR027463">
    <property type="entry name" value="AcrB_DN_DC_subdom"/>
</dbReference>
<dbReference type="Gene3D" id="3.30.70.1440">
    <property type="entry name" value="Multidrug efflux transporter AcrB pore domain"/>
    <property type="match status" value="1"/>
</dbReference>
<dbReference type="Pfam" id="PF00873">
    <property type="entry name" value="ACR_tran"/>
    <property type="match status" value="1"/>
</dbReference>
<dbReference type="GO" id="GO:0005886">
    <property type="term" value="C:plasma membrane"/>
    <property type="evidence" value="ECO:0007669"/>
    <property type="project" value="TreeGrafter"/>
</dbReference>
<feature type="transmembrane region" description="Helical" evidence="2">
    <location>
        <begin position="367"/>
        <end position="387"/>
    </location>
</feature>
<feature type="transmembrane region" description="Helical" evidence="2">
    <location>
        <begin position="896"/>
        <end position="916"/>
    </location>
</feature>
<feature type="compositionally biased region" description="Basic and acidic residues" evidence="1">
    <location>
        <begin position="1067"/>
        <end position="1078"/>
    </location>
</feature>
<reference evidence="3 4" key="1">
    <citation type="submission" date="2018-01" db="EMBL/GenBank/DDBJ databases">
        <title>Genome sequence of Borrelia tachyglossi.</title>
        <authorList>
            <person name="Gofton A.W."/>
        </authorList>
    </citation>
    <scope>NUCLEOTIDE SEQUENCE [LARGE SCALE GENOMIC DNA]</scope>
    <source>
        <strain evidence="3 4">Bc-F10-1268</strain>
    </source>
</reference>
<feature type="transmembrane region" description="Helical" evidence="2">
    <location>
        <begin position="12"/>
        <end position="29"/>
    </location>
</feature>
<keyword evidence="4" id="KW-1185">Reference proteome</keyword>
<dbReference type="RefSeq" id="WP_108728933.1">
    <property type="nucleotide sequence ID" value="NZ_CP025785.1"/>
</dbReference>
<proteinExistence type="predicted"/>
<feature type="transmembrane region" description="Helical" evidence="2">
    <location>
        <begin position="399"/>
        <end position="418"/>
    </location>
</feature>
<evidence type="ECO:0000256" key="2">
    <source>
        <dbReference type="SAM" id="Phobius"/>
    </source>
</evidence>
<sequence>MLVKRVVDKPITMLILFLLLAMISVYTFSRLKIDLLPAIEEKVITVYTSYPGASPKEVEERVSSVLEGSFTSVKNIKKIRSNSSKGSSVITLEFRHGTNLDLALNEIRDVLEFAKNLLPKEVESPKISRFNSSSIPILTFVIYSDRSVSELRRHADSIIKPKLERLNGVGLVSVSGGSDKYVLVEISQNRLESYGLTLSEIMPVISSQNFELSIGNVLENGIEYLAQVSGKFTSIKDVENVVVAYRKPGDYSLNDNVLVQVRLKDIANIKSTFKDLERYEYYNGKSSVLIGVQKQSDANSIAVSDTLNVEIEDIKRALPRDIYLELGFDTAEYIKKSISSVTNSAYYGAVLALLIILIFLRSFRATIIVGISIPLAVVLTFCLMYFADVSLNMMSLSGLALGVGMLVDCSIAVIDNIYKYRQKGAKLMSAAILGTQEMMLPIVASTLTSICVFAPVLVFRSELGIIGDFVRDFAFTIVISLTASLFVAIFLVPVLASYYVGLYTTFQKPIKNEFVKRIDNFFAGAYSIGEVFYVKLLNYVLNRKITFSLIVFFSFIASLASFPLLNVSFLPSSNYTSVIFGVDLPYKMSLENANFYANKFLEILKSELKLYKSIISSVESSRVSFTVTFPLKEESNKELFEEPLSINYRFVKRIEDLYPNFNSRSSSGGGSLGGPPIGIKVIASNFEAAREYGSLLVSLLKKEFPELVNPRLDIREEELQIDIDIDRDKAYSYGINMNALAKELKANIDGVVAGKYIEDGLNYDIVLRLSRDDVANLKDLDKIFITNASGIKIPLSSIAKLRKTKGVSSILRENQSLVVNLTAGIPPGENLGLITARVMDFVTNKVPQRDGVSVSFEGEYSEFTKNMRQFALIIFMAILLVFGIMASQFESLLKPFIILFTIPLTSIGVALIYLITRENISVFTAVGMLMLVGVVVNTGIVLVDYSNLLLKRGVGLREAVVEGGRSRFRPVLMSALTSIIGLVPLAFSDSSGSELVKPIAFTFIGGMTASTFLTLLFIPMIFEVFSKPSRKKFILFKSLNSTDKNILDYENKELSQKNADNTYSDKNNVKDDNDHDNFFIEENED</sequence>
<dbReference type="SUPFAM" id="SSF82693">
    <property type="entry name" value="Multidrug efflux transporter AcrB pore domain, PN1, PN2, PC1 and PC2 subdomains"/>
    <property type="match status" value="2"/>
</dbReference>
<dbReference type="Gene3D" id="1.20.1640.10">
    <property type="entry name" value="Multidrug efflux transporter AcrB transmembrane domain"/>
    <property type="match status" value="2"/>
</dbReference>
<feature type="transmembrane region" description="Helical" evidence="2">
    <location>
        <begin position="922"/>
        <end position="950"/>
    </location>
</feature>
<gene>
    <name evidence="3" type="ORF">CR532_00710</name>
</gene>